<evidence type="ECO:0008006" key="4">
    <source>
        <dbReference type="Google" id="ProtNLM"/>
    </source>
</evidence>
<gene>
    <name evidence="2" type="ORF">KDA27_00730</name>
</gene>
<reference evidence="2" key="1">
    <citation type="submission" date="2020-04" db="EMBL/GenBank/DDBJ databases">
        <authorList>
            <person name="Zhang T."/>
        </authorList>
    </citation>
    <scope>NUCLEOTIDE SEQUENCE</scope>
    <source>
        <strain evidence="2">HKST-UBA02</strain>
    </source>
</reference>
<sequence>MSVWLLASVLVLLLGCATTPPPLPAAYPDELPEVWLDALESGPCVASIDARVRLRIHPPDRAAVNLDGNLRASLPDTLRLSGKVGVFRPVFQFVTVAGYSELLLHDARAFWIVPSDEPDWETMNPAAWRRAILWSLCPQSLLRTFRPDDRGSMSGRLWTVSGTLVGTPYAVTLDVEPKSRSVRSIRLENAGDELLTAELGDYRFLEDAWVPQRASLRIRQPDGMTEITIELVGASNLAPGALEGKGLIQPPGWEPVFELGLSLPTDLGEEPTPK</sequence>
<accession>A0A956SBG4</accession>
<keyword evidence="1" id="KW-0732">Signal</keyword>
<evidence type="ECO:0000256" key="1">
    <source>
        <dbReference type="SAM" id="SignalP"/>
    </source>
</evidence>
<reference evidence="2" key="2">
    <citation type="journal article" date="2021" name="Microbiome">
        <title>Successional dynamics and alternative stable states in a saline activated sludge microbial community over 9 years.</title>
        <authorList>
            <person name="Wang Y."/>
            <person name="Ye J."/>
            <person name="Ju F."/>
            <person name="Liu L."/>
            <person name="Boyd J.A."/>
            <person name="Deng Y."/>
            <person name="Parks D.H."/>
            <person name="Jiang X."/>
            <person name="Yin X."/>
            <person name="Woodcroft B.J."/>
            <person name="Tyson G.W."/>
            <person name="Hugenholtz P."/>
            <person name="Polz M.F."/>
            <person name="Zhang T."/>
        </authorList>
    </citation>
    <scope>NUCLEOTIDE SEQUENCE</scope>
    <source>
        <strain evidence="2">HKST-UBA02</strain>
    </source>
</reference>
<evidence type="ECO:0000313" key="2">
    <source>
        <dbReference type="EMBL" id="MCA9754296.1"/>
    </source>
</evidence>
<proteinExistence type="predicted"/>
<name>A0A956SBG4_UNCEI</name>
<feature type="chain" id="PRO_5037009286" description="DUF4292 domain-containing protein" evidence="1">
    <location>
        <begin position="26"/>
        <end position="274"/>
    </location>
</feature>
<feature type="signal peptide" evidence="1">
    <location>
        <begin position="1"/>
        <end position="25"/>
    </location>
</feature>
<dbReference type="AlphaFoldDB" id="A0A956SBG4"/>
<dbReference type="EMBL" id="JAGQHS010000002">
    <property type="protein sequence ID" value="MCA9754296.1"/>
    <property type="molecule type" value="Genomic_DNA"/>
</dbReference>
<protein>
    <recommendedName>
        <fullName evidence="4">DUF4292 domain-containing protein</fullName>
    </recommendedName>
</protein>
<organism evidence="2 3">
    <name type="scientific">Eiseniibacteriota bacterium</name>
    <dbReference type="NCBI Taxonomy" id="2212470"/>
    <lineage>
        <taxon>Bacteria</taxon>
        <taxon>Candidatus Eiseniibacteriota</taxon>
    </lineage>
</organism>
<evidence type="ECO:0000313" key="3">
    <source>
        <dbReference type="Proteomes" id="UP000739538"/>
    </source>
</evidence>
<dbReference type="Proteomes" id="UP000739538">
    <property type="component" value="Unassembled WGS sequence"/>
</dbReference>
<comment type="caution">
    <text evidence="2">The sequence shown here is derived from an EMBL/GenBank/DDBJ whole genome shotgun (WGS) entry which is preliminary data.</text>
</comment>